<accession>A0A931H9W3</accession>
<proteinExistence type="predicted"/>
<organism evidence="1 2">
    <name type="scientific">Novosphingobium aureum</name>
    <dbReference type="NCBI Taxonomy" id="2792964"/>
    <lineage>
        <taxon>Bacteria</taxon>
        <taxon>Pseudomonadati</taxon>
        <taxon>Pseudomonadota</taxon>
        <taxon>Alphaproteobacteria</taxon>
        <taxon>Sphingomonadales</taxon>
        <taxon>Sphingomonadaceae</taxon>
        <taxon>Novosphingobium</taxon>
    </lineage>
</organism>
<dbReference type="Proteomes" id="UP000617634">
    <property type="component" value="Unassembled WGS sequence"/>
</dbReference>
<dbReference type="AlphaFoldDB" id="A0A931H9W3"/>
<protein>
    <submittedName>
        <fullName evidence="1">Uncharacterized protein</fullName>
    </submittedName>
</protein>
<reference evidence="1" key="1">
    <citation type="submission" date="2020-11" db="EMBL/GenBank/DDBJ databases">
        <title>Novosphingobium aureum sp. nov., a marine bacterium isolated from sediment of a salt flat.</title>
        <authorList>
            <person name="Yoo Y."/>
            <person name="Kim J.-J."/>
        </authorList>
    </citation>
    <scope>NUCLEOTIDE SEQUENCE</scope>
    <source>
        <strain evidence="1">YJ-S2-02</strain>
    </source>
</reference>
<comment type="caution">
    <text evidence="1">The sequence shown here is derived from an EMBL/GenBank/DDBJ whole genome shotgun (WGS) entry which is preliminary data.</text>
</comment>
<name>A0A931H9W3_9SPHN</name>
<gene>
    <name evidence="1" type="ORF">I5E68_01770</name>
</gene>
<dbReference type="EMBL" id="JADZGI010000001">
    <property type="protein sequence ID" value="MBH0111678.1"/>
    <property type="molecule type" value="Genomic_DNA"/>
</dbReference>
<sequence>MLVCAPAIASSDDGESYPEVPEPMVFDLVRGLGARAGELEVNTLATTPLSGQDKVVEWAPEIEYAIIDNLAIEFELPFENMALTELKVGVQGTFGTFDRGRIVHGVQYLGIYHREDKAASHALLYLLGRQHSDRWSTMTMLGVGDVRVGQSESEAGLLVNHTTFYKVNETQTAGLEVNYKSDRDGGVLVMPQYHASVIGNFGVQVGLGVDKQRGEVARPVGGLRAILEF</sequence>
<evidence type="ECO:0000313" key="2">
    <source>
        <dbReference type="Proteomes" id="UP000617634"/>
    </source>
</evidence>
<evidence type="ECO:0000313" key="1">
    <source>
        <dbReference type="EMBL" id="MBH0111678.1"/>
    </source>
</evidence>
<keyword evidence="2" id="KW-1185">Reference proteome</keyword>